<dbReference type="InterPro" id="IPR029071">
    <property type="entry name" value="Ubiquitin-like_domsf"/>
</dbReference>
<organism evidence="2 3">
    <name type="scientific">Rhodotorula paludigena</name>
    <dbReference type="NCBI Taxonomy" id="86838"/>
    <lineage>
        <taxon>Eukaryota</taxon>
        <taxon>Fungi</taxon>
        <taxon>Dikarya</taxon>
        <taxon>Basidiomycota</taxon>
        <taxon>Pucciniomycotina</taxon>
        <taxon>Microbotryomycetes</taxon>
        <taxon>Sporidiobolales</taxon>
        <taxon>Sporidiobolaceae</taxon>
        <taxon>Rhodotorula</taxon>
    </lineage>
</organism>
<reference evidence="2 3" key="1">
    <citation type="submission" date="2021-12" db="EMBL/GenBank/DDBJ databases">
        <title>High titer production of polyol ester of fatty acids by Rhodotorula paludigena BS15 towards product separation-free biomass refinery.</title>
        <authorList>
            <person name="Mano J."/>
            <person name="Ono H."/>
            <person name="Tanaka T."/>
            <person name="Naito K."/>
            <person name="Sushida H."/>
            <person name="Ike M."/>
            <person name="Tokuyasu K."/>
            <person name="Kitaoka M."/>
        </authorList>
    </citation>
    <scope>NUCLEOTIDE SEQUENCE [LARGE SCALE GENOMIC DNA]</scope>
    <source>
        <strain evidence="2 3">BS15</strain>
    </source>
</reference>
<dbReference type="EMBL" id="BQKY01000018">
    <property type="protein sequence ID" value="GJN94726.1"/>
    <property type="molecule type" value="Genomic_DNA"/>
</dbReference>
<dbReference type="InterPro" id="IPR000626">
    <property type="entry name" value="Ubiquitin-like_dom"/>
</dbReference>
<dbReference type="PROSITE" id="PS50053">
    <property type="entry name" value="UBIQUITIN_2"/>
    <property type="match status" value="1"/>
</dbReference>
<dbReference type="Proteomes" id="UP001342314">
    <property type="component" value="Unassembled WGS sequence"/>
</dbReference>
<dbReference type="SUPFAM" id="SSF54236">
    <property type="entry name" value="Ubiquitin-like"/>
    <property type="match status" value="1"/>
</dbReference>
<protein>
    <recommendedName>
        <fullName evidence="1">Ubiquitin-like domain-containing protein</fullName>
    </recommendedName>
</protein>
<proteinExistence type="predicted"/>
<gene>
    <name evidence="2" type="ORF">Rhopal_007817-T1</name>
</gene>
<dbReference type="Pfam" id="PF00240">
    <property type="entry name" value="ubiquitin"/>
    <property type="match status" value="1"/>
</dbReference>
<dbReference type="Gene3D" id="3.10.20.90">
    <property type="entry name" value="Phosphatidylinositol 3-kinase Catalytic Subunit, Chain A, domain 1"/>
    <property type="match status" value="1"/>
</dbReference>
<sequence length="241" mass="26695">MPSIPDSLYLRHGDVTYLLQRPLNHSELCAQARRLFSIELETVIHLERLVDEIGAVRITSESWALDTAQTKLCASPALYILVVERSESAEEGDDDDETLSDLGALNWDDCRASLLSGIMTPGASVASSVQETIAAEEEEEPAPKALQRTDVPTSSIVDFERCFTLNARLSSGRDIAIPVHPLCRIHELKAYIAVREDLSLVEQNLVWAGSVLENDRTAASYGLTRSSILHVVQRTSESEYW</sequence>
<dbReference type="CDD" id="cd17039">
    <property type="entry name" value="Ubl_ubiquitin_like"/>
    <property type="match status" value="1"/>
</dbReference>
<dbReference type="AlphaFoldDB" id="A0AAV5GQ60"/>
<evidence type="ECO:0000313" key="3">
    <source>
        <dbReference type="Proteomes" id="UP001342314"/>
    </source>
</evidence>
<keyword evidence="3" id="KW-1185">Reference proteome</keyword>
<accession>A0AAV5GQ60</accession>
<evidence type="ECO:0000313" key="2">
    <source>
        <dbReference type="EMBL" id="GJN94726.1"/>
    </source>
</evidence>
<feature type="domain" description="Ubiquitin-like" evidence="1">
    <location>
        <begin position="163"/>
        <end position="238"/>
    </location>
</feature>
<dbReference type="SMART" id="SM00213">
    <property type="entry name" value="UBQ"/>
    <property type="match status" value="1"/>
</dbReference>
<evidence type="ECO:0000259" key="1">
    <source>
        <dbReference type="PROSITE" id="PS50053"/>
    </source>
</evidence>
<comment type="caution">
    <text evidence="2">The sequence shown here is derived from an EMBL/GenBank/DDBJ whole genome shotgun (WGS) entry which is preliminary data.</text>
</comment>
<name>A0AAV5GQ60_9BASI</name>